<dbReference type="Gene3D" id="3.40.50.10320">
    <property type="entry name" value="LmbE-like"/>
    <property type="match status" value="1"/>
</dbReference>
<dbReference type="EMBL" id="FNQR01000008">
    <property type="protein sequence ID" value="SEA77002.1"/>
    <property type="molecule type" value="Genomic_DNA"/>
</dbReference>
<accession>A0A1H4DXS4</accession>
<dbReference type="Proteomes" id="UP000198584">
    <property type="component" value="Unassembled WGS sequence"/>
</dbReference>
<comment type="cofactor">
    <cofactor evidence="1">
        <name>Zn(2+)</name>
        <dbReference type="ChEBI" id="CHEBI:29105"/>
    </cofactor>
</comment>
<dbReference type="GO" id="GO:0016811">
    <property type="term" value="F:hydrolase activity, acting on carbon-nitrogen (but not peptide) bonds, in linear amides"/>
    <property type="evidence" value="ECO:0007669"/>
    <property type="project" value="TreeGrafter"/>
</dbReference>
<keyword evidence="3" id="KW-1185">Reference proteome</keyword>
<dbReference type="AlphaFoldDB" id="A0A1H4DXS4"/>
<dbReference type="PANTHER" id="PTHR12993">
    <property type="entry name" value="N-ACETYLGLUCOSAMINYL-PHOSPHATIDYLINOSITOL DE-N-ACETYLASE-RELATED"/>
    <property type="match status" value="1"/>
</dbReference>
<organism evidence="2 3">
    <name type="scientific">Thalassobacillus cyri</name>
    <dbReference type="NCBI Taxonomy" id="571932"/>
    <lineage>
        <taxon>Bacteria</taxon>
        <taxon>Bacillati</taxon>
        <taxon>Bacillota</taxon>
        <taxon>Bacilli</taxon>
        <taxon>Bacillales</taxon>
        <taxon>Bacillaceae</taxon>
        <taxon>Thalassobacillus</taxon>
    </lineage>
</organism>
<gene>
    <name evidence="2" type="ORF">SAMN05421743_10831</name>
</gene>
<evidence type="ECO:0000256" key="1">
    <source>
        <dbReference type="ARBA" id="ARBA00001947"/>
    </source>
</evidence>
<name>A0A1H4DXS4_9BACI</name>
<protein>
    <submittedName>
        <fullName evidence="2">N-acetylglucosaminyl deacetylase, LmbE family</fullName>
    </submittedName>
</protein>
<proteinExistence type="predicted"/>
<dbReference type="PANTHER" id="PTHR12993:SF11">
    <property type="entry name" value="N-ACETYLGLUCOSAMINYL-PHOSPHATIDYLINOSITOL DE-N-ACETYLASE"/>
    <property type="match status" value="1"/>
</dbReference>
<dbReference type="InterPro" id="IPR024078">
    <property type="entry name" value="LmbE-like_dom_sf"/>
</dbReference>
<evidence type="ECO:0000313" key="3">
    <source>
        <dbReference type="Proteomes" id="UP000198584"/>
    </source>
</evidence>
<sequence length="293" mass="33399">MSIKQTLMKAAKPIIQPINRMFISREYRLNRELSDIGKVNNVLVLAPHMDDETIGLGGTIRAHSDNGTHVHCVMVTDGSNSVTEMAKEELSRKRKEEMARIQSIIGIDDLKYLNLPDGQVKSEPEAVQKLAVWMDEIKPDIIYCPPLVDAHPDHIATTAILVDALKQSEGEYVIRQYEVNCPIPPKEINVVIDVTNAMTKKIEAIEQFQSQVIAFDGFIDMNAYKSALIKHSGVKYVETFLEVPARQFIAKFDALRDISPDYPKWFKQVNRSITLVWAFYQNYSKKKELYKKT</sequence>
<dbReference type="InterPro" id="IPR003737">
    <property type="entry name" value="GlcNAc_PI_deacetylase-related"/>
</dbReference>
<dbReference type="SUPFAM" id="SSF102588">
    <property type="entry name" value="LmbE-like"/>
    <property type="match status" value="1"/>
</dbReference>
<dbReference type="RefSeq" id="WP_093045016.1">
    <property type="nucleotide sequence ID" value="NZ_FNQR01000008.1"/>
</dbReference>
<reference evidence="2 3" key="1">
    <citation type="submission" date="2016-10" db="EMBL/GenBank/DDBJ databases">
        <authorList>
            <person name="de Groot N.N."/>
        </authorList>
    </citation>
    <scope>NUCLEOTIDE SEQUENCE [LARGE SCALE GENOMIC DNA]</scope>
    <source>
        <strain evidence="2 3">CCM7597</strain>
    </source>
</reference>
<dbReference type="STRING" id="571932.SAMN05421743_10831"/>
<evidence type="ECO:0000313" key="2">
    <source>
        <dbReference type="EMBL" id="SEA77002.1"/>
    </source>
</evidence>
<dbReference type="Pfam" id="PF02585">
    <property type="entry name" value="PIG-L"/>
    <property type="match status" value="1"/>
</dbReference>
<dbReference type="OrthoDB" id="9790023at2"/>